<gene>
    <name evidence="2" type="ORF">FN976_04350</name>
</gene>
<feature type="chain" id="PRO_5022207415" evidence="1">
    <location>
        <begin position="18"/>
        <end position="431"/>
    </location>
</feature>
<sequence>MHLPSSCLAVLVTFALAACGGGGGSGGGPADPTATRGALLEPPVQVGTSTATALGNGARCDVRVLALNYRTPGVDGAASNASAALLLPAGACAAQSHPLVAYARSTEVNRARTLADTADRETAMLAATYAGHGYAVVAIDYLGFAKSTHAFHPYLHADSEATTLVDAIRAARNASALQGAALSGKVMLAGYSQGAHASMAAQRQIEQSHAGEINLVAGAHLAGPYNLSGLLASGADITGVQYFLPFLVTSWQKIYGNAYADVRQAFRDPYAAYIESLLPHPTHTFESLRTSGLLPGSDVSARQARDLLFQPAYLAAMQTDPAHPLRVAARRNDLLGWSPRARTLLCGGAADPTVSPALHQNVLKADFDSRGVTTVSSVDVDAAIRAAHGTNGQAPADPASPAHAAYFAAYHTDFEPPLCHGQARALFDTLR</sequence>
<evidence type="ECO:0000313" key="3">
    <source>
        <dbReference type="Proteomes" id="UP000318199"/>
    </source>
</evidence>
<name>A0A562ZVX3_9BURK</name>
<keyword evidence="1" id="KW-0732">Signal</keyword>
<dbReference type="InterPro" id="IPR005152">
    <property type="entry name" value="Lipase_secreted"/>
</dbReference>
<dbReference type="Pfam" id="PF03583">
    <property type="entry name" value="LIP"/>
    <property type="match status" value="1"/>
</dbReference>
<proteinExistence type="predicted"/>
<dbReference type="SUPFAM" id="SSF53474">
    <property type="entry name" value="alpha/beta-Hydrolases"/>
    <property type="match status" value="1"/>
</dbReference>
<dbReference type="GO" id="GO:0016042">
    <property type="term" value="P:lipid catabolic process"/>
    <property type="evidence" value="ECO:0007669"/>
    <property type="project" value="InterPro"/>
</dbReference>
<dbReference type="EMBL" id="VOBQ01000003">
    <property type="protein sequence ID" value="TWO72769.1"/>
    <property type="molecule type" value="Genomic_DNA"/>
</dbReference>
<dbReference type="Gene3D" id="3.40.50.1820">
    <property type="entry name" value="alpha/beta hydrolase"/>
    <property type="match status" value="1"/>
</dbReference>
<dbReference type="InterPro" id="IPR029058">
    <property type="entry name" value="AB_hydrolase_fold"/>
</dbReference>
<dbReference type="GO" id="GO:0004806">
    <property type="term" value="F:triacylglycerol lipase activity"/>
    <property type="evidence" value="ECO:0007669"/>
    <property type="project" value="InterPro"/>
</dbReference>
<dbReference type="PANTHER" id="PTHR34853">
    <property type="match status" value="1"/>
</dbReference>
<protein>
    <submittedName>
        <fullName evidence="2">Esterase</fullName>
    </submittedName>
</protein>
<evidence type="ECO:0000313" key="2">
    <source>
        <dbReference type="EMBL" id="TWO72769.1"/>
    </source>
</evidence>
<feature type="signal peptide" evidence="1">
    <location>
        <begin position="1"/>
        <end position="17"/>
    </location>
</feature>
<organism evidence="2 3">
    <name type="scientific">Caenimonas sedimenti</name>
    <dbReference type="NCBI Taxonomy" id="2596921"/>
    <lineage>
        <taxon>Bacteria</taxon>
        <taxon>Pseudomonadati</taxon>
        <taxon>Pseudomonadota</taxon>
        <taxon>Betaproteobacteria</taxon>
        <taxon>Burkholderiales</taxon>
        <taxon>Comamonadaceae</taxon>
        <taxon>Caenimonas</taxon>
    </lineage>
</organism>
<dbReference type="Gene3D" id="1.10.260.160">
    <property type="match status" value="1"/>
</dbReference>
<dbReference type="Proteomes" id="UP000318199">
    <property type="component" value="Unassembled WGS sequence"/>
</dbReference>
<comment type="caution">
    <text evidence="2">The sequence shown here is derived from an EMBL/GenBank/DDBJ whole genome shotgun (WGS) entry which is preliminary data.</text>
</comment>
<reference evidence="2 3" key="1">
    <citation type="submission" date="2019-07" db="EMBL/GenBank/DDBJ databases">
        <title>Caenimonas sedimenti sp. nov., isolated from activated sludge.</title>
        <authorList>
            <person name="Xu J."/>
        </authorList>
    </citation>
    <scope>NUCLEOTIDE SEQUENCE [LARGE SCALE GENOMIC DNA]</scope>
    <source>
        <strain evidence="2 3">HX-9-20</strain>
    </source>
</reference>
<dbReference type="AlphaFoldDB" id="A0A562ZVX3"/>
<accession>A0A562ZVX3</accession>
<dbReference type="RefSeq" id="WP_145891348.1">
    <property type="nucleotide sequence ID" value="NZ_VOBQ01000003.1"/>
</dbReference>
<evidence type="ECO:0000256" key="1">
    <source>
        <dbReference type="SAM" id="SignalP"/>
    </source>
</evidence>
<keyword evidence="3" id="KW-1185">Reference proteome</keyword>
<dbReference type="OrthoDB" id="9798122at2"/>
<dbReference type="PANTHER" id="PTHR34853:SF1">
    <property type="entry name" value="LIPASE 5"/>
    <property type="match status" value="1"/>
</dbReference>